<keyword evidence="6 8" id="KW-0560">Oxidoreductase</keyword>
<sequence>MKIISMIAAIDEGNGLGINNQLLCHLPADLQHFKNITMGKPIIMGRSTFESIGKPLPGRLNVVLSRSLKQIDGTVVVDSLDKAIAEASNAAEIMIIGGADLFRQSLNIANRLYITRIHHHFTADVFFPNIDESTWVCSEKVFREHDEKNKYDMTFLTYDKKGLNNSPFN</sequence>
<comment type="pathway">
    <text evidence="1 8">Cofactor biosynthesis; tetrahydrofolate biosynthesis; 5,6,7,8-tetrahydrofolate from 7,8-dihydrofolate: step 1/1.</text>
</comment>
<dbReference type="GO" id="GO:0006730">
    <property type="term" value="P:one-carbon metabolic process"/>
    <property type="evidence" value="ECO:0007669"/>
    <property type="project" value="UniProtKB-KW"/>
</dbReference>
<dbReference type="GO" id="GO:0070401">
    <property type="term" value="F:NADP+ binding"/>
    <property type="evidence" value="ECO:0007669"/>
    <property type="project" value="UniProtKB-ARBA"/>
</dbReference>
<dbReference type="EC" id="1.5.1.3" evidence="3 8"/>
<dbReference type="FunFam" id="3.40.430.10:FF:000001">
    <property type="entry name" value="Dihydrofolate reductase"/>
    <property type="match status" value="1"/>
</dbReference>
<dbReference type="Pfam" id="PF00186">
    <property type="entry name" value="DHFR_1"/>
    <property type="match status" value="1"/>
</dbReference>
<dbReference type="STRING" id="1122169.Lsha_1026"/>
<protein>
    <recommendedName>
        <fullName evidence="3 8">Dihydrofolate reductase</fullName>
        <ecNumber evidence="3 8">1.5.1.3</ecNumber>
    </recommendedName>
</protein>
<comment type="similarity">
    <text evidence="2 8">Belongs to the dihydrofolate reductase family.</text>
</comment>
<accession>A0A0W0Z0P3</accession>
<dbReference type="CDD" id="cd00209">
    <property type="entry name" value="DHFR"/>
    <property type="match status" value="1"/>
</dbReference>
<dbReference type="PANTHER" id="PTHR48069:SF3">
    <property type="entry name" value="DIHYDROFOLATE REDUCTASE"/>
    <property type="match status" value="1"/>
</dbReference>
<organism evidence="10 11">
    <name type="scientific">Legionella shakespearei DSM 23087</name>
    <dbReference type="NCBI Taxonomy" id="1122169"/>
    <lineage>
        <taxon>Bacteria</taxon>
        <taxon>Pseudomonadati</taxon>
        <taxon>Pseudomonadota</taxon>
        <taxon>Gammaproteobacteria</taxon>
        <taxon>Legionellales</taxon>
        <taxon>Legionellaceae</taxon>
        <taxon>Legionella</taxon>
    </lineage>
</organism>
<dbReference type="PANTHER" id="PTHR48069">
    <property type="entry name" value="DIHYDROFOLATE REDUCTASE"/>
    <property type="match status" value="1"/>
</dbReference>
<dbReference type="GO" id="GO:0004146">
    <property type="term" value="F:dihydrofolate reductase activity"/>
    <property type="evidence" value="ECO:0007669"/>
    <property type="project" value="UniProtKB-EC"/>
</dbReference>
<dbReference type="PRINTS" id="PR00070">
    <property type="entry name" value="DHFR"/>
</dbReference>
<evidence type="ECO:0000256" key="5">
    <source>
        <dbReference type="ARBA" id="ARBA00022857"/>
    </source>
</evidence>
<dbReference type="SUPFAM" id="SSF53597">
    <property type="entry name" value="Dihydrofolate reductase-like"/>
    <property type="match status" value="1"/>
</dbReference>
<dbReference type="InterPro" id="IPR012259">
    <property type="entry name" value="DHFR"/>
</dbReference>
<dbReference type="AlphaFoldDB" id="A0A0W0Z0P3"/>
<keyword evidence="4 8" id="KW-0554">One-carbon metabolism</keyword>
<evidence type="ECO:0000256" key="6">
    <source>
        <dbReference type="ARBA" id="ARBA00023002"/>
    </source>
</evidence>
<dbReference type="GO" id="GO:0046452">
    <property type="term" value="P:dihydrofolate metabolic process"/>
    <property type="evidence" value="ECO:0007669"/>
    <property type="project" value="TreeGrafter"/>
</dbReference>
<dbReference type="Proteomes" id="UP000054600">
    <property type="component" value="Unassembled WGS sequence"/>
</dbReference>
<dbReference type="PATRIC" id="fig|1122169.6.peg.1187"/>
<name>A0A0W0Z0P3_9GAMM</name>
<dbReference type="GO" id="GO:0046655">
    <property type="term" value="P:folic acid metabolic process"/>
    <property type="evidence" value="ECO:0007669"/>
    <property type="project" value="TreeGrafter"/>
</dbReference>
<comment type="caution">
    <text evidence="10">The sequence shown here is derived from an EMBL/GenBank/DDBJ whole genome shotgun (WGS) entry which is preliminary data.</text>
</comment>
<evidence type="ECO:0000313" key="11">
    <source>
        <dbReference type="Proteomes" id="UP000054600"/>
    </source>
</evidence>
<evidence type="ECO:0000256" key="3">
    <source>
        <dbReference type="ARBA" id="ARBA00012856"/>
    </source>
</evidence>
<dbReference type="PIRSF" id="PIRSF000194">
    <property type="entry name" value="DHFR"/>
    <property type="match status" value="1"/>
</dbReference>
<dbReference type="GO" id="GO:0046654">
    <property type="term" value="P:tetrahydrofolate biosynthetic process"/>
    <property type="evidence" value="ECO:0007669"/>
    <property type="project" value="UniProtKB-UniPathway"/>
</dbReference>
<keyword evidence="5 8" id="KW-0521">NADP</keyword>
<dbReference type="eggNOG" id="COG0262">
    <property type="taxonomic scope" value="Bacteria"/>
</dbReference>
<dbReference type="PROSITE" id="PS51330">
    <property type="entry name" value="DHFR_2"/>
    <property type="match status" value="1"/>
</dbReference>
<evidence type="ECO:0000256" key="8">
    <source>
        <dbReference type="PIRNR" id="PIRNR000194"/>
    </source>
</evidence>
<keyword evidence="11" id="KW-1185">Reference proteome</keyword>
<dbReference type="RefSeq" id="WP_018578027.1">
    <property type="nucleotide sequence ID" value="NZ_KB892415.1"/>
</dbReference>
<comment type="catalytic activity">
    <reaction evidence="8">
        <text>(6S)-5,6,7,8-tetrahydrofolate + NADP(+) = 7,8-dihydrofolate + NADPH + H(+)</text>
        <dbReference type="Rhea" id="RHEA:15009"/>
        <dbReference type="ChEBI" id="CHEBI:15378"/>
        <dbReference type="ChEBI" id="CHEBI:57451"/>
        <dbReference type="ChEBI" id="CHEBI:57453"/>
        <dbReference type="ChEBI" id="CHEBI:57783"/>
        <dbReference type="ChEBI" id="CHEBI:58349"/>
        <dbReference type="EC" id="1.5.1.3"/>
    </reaction>
</comment>
<evidence type="ECO:0000256" key="4">
    <source>
        <dbReference type="ARBA" id="ARBA00022563"/>
    </source>
</evidence>
<evidence type="ECO:0000313" key="10">
    <source>
        <dbReference type="EMBL" id="KTD62326.1"/>
    </source>
</evidence>
<dbReference type="OrthoDB" id="9804315at2"/>
<dbReference type="EMBL" id="LNYW01000033">
    <property type="protein sequence ID" value="KTD62326.1"/>
    <property type="molecule type" value="Genomic_DNA"/>
</dbReference>
<dbReference type="Gene3D" id="3.40.430.10">
    <property type="entry name" value="Dihydrofolate Reductase, subunit A"/>
    <property type="match status" value="1"/>
</dbReference>
<evidence type="ECO:0000256" key="2">
    <source>
        <dbReference type="ARBA" id="ARBA00009539"/>
    </source>
</evidence>
<dbReference type="UniPathway" id="UPA00077">
    <property type="reaction ID" value="UER00158"/>
</dbReference>
<comment type="function">
    <text evidence="7 8">Key enzyme in folate metabolism. Catalyzes an essential reaction for de novo glycine and purine synthesis, and for DNA precursor synthesis.</text>
</comment>
<dbReference type="GO" id="GO:0005829">
    <property type="term" value="C:cytosol"/>
    <property type="evidence" value="ECO:0007669"/>
    <property type="project" value="TreeGrafter"/>
</dbReference>
<evidence type="ECO:0000256" key="7">
    <source>
        <dbReference type="ARBA" id="ARBA00025067"/>
    </source>
</evidence>
<feature type="domain" description="DHFR" evidence="9">
    <location>
        <begin position="3"/>
        <end position="160"/>
    </location>
</feature>
<dbReference type="InterPro" id="IPR001796">
    <property type="entry name" value="DHFR_dom"/>
</dbReference>
<evidence type="ECO:0000256" key="1">
    <source>
        <dbReference type="ARBA" id="ARBA00004903"/>
    </source>
</evidence>
<proteinExistence type="inferred from homology"/>
<gene>
    <name evidence="10" type="primary">folA</name>
    <name evidence="10" type="ORF">Lsha_1026</name>
</gene>
<reference evidence="10 11" key="1">
    <citation type="submission" date="2015-11" db="EMBL/GenBank/DDBJ databases">
        <title>Genomic analysis of 38 Legionella species identifies large and diverse effector repertoires.</title>
        <authorList>
            <person name="Burstein D."/>
            <person name="Amaro F."/>
            <person name="Zusman T."/>
            <person name="Lifshitz Z."/>
            <person name="Cohen O."/>
            <person name="Gilbert J.A."/>
            <person name="Pupko T."/>
            <person name="Shuman H.A."/>
            <person name="Segal G."/>
        </authorList>
    </citation>
    <scope>NUCLEOTIDE SEQUENCE [LARGE SCALE GENOMIC DNA]</scope>
    <source>
        <strain evidence="10 11">ATCC 49655</strain>
    </source>
</reference>
<evidence type="ECO:0000259" key="9">
    <source>
        <dbReference type="PROSITE" id="PS51330"/>
    </source>
</evidence>
<dbReference type="InterPro" id="IPR024072">
    <property type="entry name" value="DHFR-like_dom_sf"/>
</dbReference>